<organism evidence="1 2">
    <name type="scientific">Diversispora epigaea</name>
    <dbReference type="NCBI Taxonomy" id="1348612"/>
    <lineage>
        <taxon>Eukaryota</taxon>
        <taxon>Fungi</taxon>
        <taxon>Fungi incertae sedis</taxon>
        <taxon>Mucoromycota</taxon>
        <taxon>Glomeromycotina</taxon>
        <taxon>Glomeromycetes</taxon>
        <taxon>Diversisporales</taxon>
        <taxon>Diversisporaceae</taxon>
        <taxon>Diversispora</taxon>
    </lineage>
</organism>
<proteinExistence type="predicted"/>
<dbReference type="EMBL" id="PQFF01000495">
    <property type="protein sequence ID" value="RHZ47129.1"/>
    <property type="molecule type" value="Genomic_DNA"/>
</dbReference>
<evidence type="ECO:0000313" key="2">
    <source>
        <dbReference type="Proteomes" id="UP000266861"/>
    </source>
</evidence>
<evidence type="ECO:0000313" key="1">
    <source>
        <dbReference type="EMBL" id="RHZ47129.1"/>
    </source>
</evidence>
<name>A0A397GAN4_9GLOM</name>
<reference evidence="1 2" key="1">
    <citation type="submission" date="2018-08" db="EMBL/GenBank/DDBJ databases">
        <title>Genome and evolution of the arbuscular mycorrhizal fungus Diversispora epigaea (formerly Glomus versiforme) and its bacterial endosymbionts.</title>
        <authorList>
            <person name="Sun X."/>
            <person name="Fei Z."/>
            <person name="Harrison M."/>
        </authorList>
    </citation>
    <scope>NUCLEOTIDE SEQUENCE [LARGE SCALE GENOMIC DNA]</scope>
    <source>
        <strain evidence="1 2">IT104</strain>
    </source>
</reference>
<protein>
    <submittedName>
        <fullName evidence="1">Uncharacterized protein</fullName>
    </submittedName>
</protein>
<sequence>MTYVCYIYYDYRKEFNVEMKKIFPKRNDTITYAKSLADEDEDYDVQYVHHGGQHYDSQVKDSVYSRVAVDHVKTHLKKPIESRKGMYIVYYYIHVFEFRDVSD</sequence>
<dbReference type="Proteomes" id="UP000266861">
    <property type="component" value="Unassembled WGS sequence"/>
</dbReference>
<comment type="caution">
    <text evidence="1">The sequence shown here is derived from an EMBL/GenBank/DDBJ whole genome shotgun (WGS) entry which is preliminary data.</text>
</comment>
<keyword evidence="2" id="KW-1185">Reference proteome</keyword>
<dbReference type="AlphaFoldDB" id="A0A397GAN4"/>
<gene>
    <name evidence="1" type="ORF">Glove_590g22</name>
</gene>
<accession>A0A397GAN4</accession>